<dbReference type="Pfam" id="PF01337">
    <property type="entry name" value="Barstar"/>
    <property type="match status" value="1"/>
</dbReference>
<evidence type="ECO:0000313" key="4">
    <source>
        <dbReference type="Proteomes" id="UP000186040"/>
    </source>
</evidence>
<dbReference type="EMBL" id="MKQR01000005">
    <property type="protein sequence ID" value="OLR95085.1"/>
    <property type="molecule type" value="Genomic_DNA"/>
</dbReference>
<evidence type="ECO:0000259" key="2">
    <source>
        <dbReference type="Pfam" id="PF01337"/>
    </source>
</evidence>
<feature type="domain" description="Barstar (barnase inhibitor)" evidence="2">
    <location>
        <begin position="3"/>
        <end position="84"/>
    </location>
</feature>
<dbReference type="OrthoDB" id="5184890at2"/>
<dbReference type="RefSeq" id="WP_075973317.1">
    <property type="nucleotide sequence ID" value="NZ_MKQR01000005.1"/>
</dbReference>
<dbReference type="STRING" id="1193682.BJP25_09085"/>
<name>A0A1Q9LSS0_9PSEU</name>
<protein>
    <recommendedName>
        <fullName evidence="2">Barstar (barnase inhibitor) domain-containing protein</fullName>
    </recommendedName>
</protein>
<reference evidence="3 4" key="1">
    <citation type="submission" date="2016-10" db="EMBL/GenBank/DDBJ databases">
        <title>The Draft Genome Sequence of Actinokineospora bangkokensis 44EHWT reveals the biosynthetic pathway of antifungal compounds Thailandins with unusual extender unit butylmalonyl-CoA.</title>
        <authorList>
            <person name="Greule A."/>
            <person name="Intra B."/>
            <person name="Flemming S."/>
            <person name="Rommel M.G."/>
            <person name="Panbangred W."/>
            <person name="Bechthold A."/>
        </authorList>
    </citation>
    <scope>NUCLEOTIDE SEQUENCE [LARGE SCALE GENOMIC DNA]</scope>
    <source>
        <strain evidence="3 4">44EHW</strain>
    </source>
</reference>
<comment type="similarity">
    <text evidence="1">Belongs to the barstar family.</text>
</comment>
<dbReference type="Proteomes" id="UP000186040">
    <property type="component" value="Unassembled WGS sequence"/>
</dbReference>
<accession>A0A1Q9LSS0</accession>
<evidence type="ECO:0000313" key="3">
    <source>
        <dbReference type="EMBL" id="OLR95085.1"/>
    </source>
</evidence>
<dbReference type="Gene3D" id="3.30.370.10">
    <property type="entry name" value="Barstar-like"/>
    <property type="match status" value="1"/>
</dbReference>
<gene>
    <name evidence="3" type="ORF">BJP25_09085</name>
</gene>
<organism evidence="3 4">
    <name type="scientific">Actinokineospora bangkokensis</name>
    <dbReference type="NCBI Taxonomy" id="1193682"/>
    <lineage>
        <taxon>Bacteria</taxon>
        <taxon>Bacillati</taxon>
        <taxon>Actinomycetota</taxon>
        <taxon>Actinomycetes</taxon>
        <taxon>Pseudonocardiales</taxon>
        <taxon>Pseudonocardiaceae</taxon>
        <taxon>Actinokineospora</taxon>
    </lineage>
</organism>
<proteinExistence type="inferred from homology"/>
<evidence type="ECO:0000256" key="1">
    <source>
        <dbReference type="ARBA" id="ARBA00006845"/>
    </source>
</evidence>
<comment type="caution">
    <text evidence="3">The sequence shown here is derived from an EMBL/GenBank/DDBJ whole genome shotgun (WGS) entry which is preliminary data.</text>
</comment>
<dbReference type="SUPFAM" id="SSF52038">
    <property type="entry name" value="Barstar-related"/>
    <property type="match status" value="1"/>
</dbReference>
<dbReference type="InterPro" id="IPR035905">
    <property type="entry name" value="Barstar-like_sf"/>
</dbReference>
<keyword evidence="4" id="KW-1185">Reference proteome</keyword>
<dbReference type="AlphaFoldDB" id="A0A1Q9LSS0"/>
<dbReference type="InterPro" id="IPR000468">
    <property type="entry name" value="Barstar"/>
</dbReference>
<sequence>MDVVIDGAVIDSAQKFHDFVADAFDLPYYGSNGNALWDVLTGSIERPVHVKWVNARLSRRGMGAEEFDLLSGLLRKAAERDKQFKRPQLDFSLSE</sequence>